<dbReference type="EMBL" id="JAWZYT010002744">
    <property type="protein sequence ID" value="KAK4302360.1"/>
    <property type="molecule type" value="Genomic_DNA"/>
</dbReference>
<keyword evidence="1" id="KW-0812">Transmembrane</keyword>
<keyword evidence="1" id="KW-0472">Membrane</keyword>
<name>A0AAE1U124_9EUCA</name>
<feature type="transmembrane region" description="Helical" evidence="1">
    <location>
        <begin position="110"/>
        <end position="130"/>
    </location>
</feature>
<keyword evidence="3" id="KW-1185">Reference proteome</keyword>
<protein>
    <submittedName>
        <fullName evidence="2">Uncharacterized protein</fullName>
    </submittedName>
</protein>
<comment type="caution">
    <text evidence="2">The sequence shown here is derived from an EMBL/GenBank/DDBJ whole genome shotgun (WGS) entry which is preliminary data.</text>
</comment>
<feature type="transmembrane region" description="Helical" evidence="1">
    <location>
        <begin position="12"/>
        <end position="30"/>
    </location>
</feature>
<evidence type="ECO:0000313" key="3">
    <source>
        <dbReference type="Proteomes" id="UP001292094"/>
    </source>
</evidence>
<accession>A0AAE1U124</accession>
<sequence length="203" mass="23047">MNPPRLPATLYRILLGIHLVVTVLVSAWLAEDLLHQTLKETHAQYQQQHVFSHLLNLPSLTPCPSMFPVVCSLPFVGSLLILPNRVQDVIKLHKAGVSLYPPVITEYLDFNYKVLVLEGVLMGFLVWFSWGTQIFTNNRGVESDAVNEQEKDNFEDPKKDVVEGLMEPEDQNNPEIIEILQTQMATDIKKEARVKGKVCKSRK</sequence>
<evidence type="ECO:0000256" key="1">
    <source>
        <dbReference type="SAM" id="Phobius"/>
    </source>
</evidence>
<organism evidence="2 3">
    <name type="scientific">Petrolisthes manimaculis</name>
    <dbReference type="NCBI Taxonomy" id="1843537"/>
    <lineage>
        <taxon>Eukaryota</taxon>
        <taxon>Metazoa</taxon>
        <taxon>Ecdysozoa</taxon>
        <taxon>Arthropoda</taxon>
        <taxon>Crustacea</taxon>
        <taxon>Multicrustacea</taxon>
        <taxon>Malacostraca</taxon>
        <taxon>Eumalacostraca</taxon>
        <taxon>Eucarida</taxon>
        <taxon>Decapoda</taxon>
        <taxon>Pleocyemata</taxon>
        <taxon>Anomura</taxon>
        <taxon>Galatheoidea</taxon>
        <taxon>Porcellanidae</taxon>
        <taxon>Petrolisthes</taxon>
    </lineage>
</organism>
<reference evidence="2" key="1">
    <citation type="submission" date="2023-11" db="EMBL/GenBank/DDBJ databases">
        <title>Genome assemblies of two species of porcelain crab, Petrolisthes cinctipes and Petrolisthes manimaculis (Anomura: Porcellanidae).</title>
        <authorList>
            <person name="Angst P."/>
        </authorList>
    </citation>
    <scope>NUCLEOTIDE SEQUENCE</scope>
    <source>
        <strain evidence="2">PB745_02</strain>
        <tissue evidence="2">Gill</tissue>
    </source>
</reference>
<keyword evidence="1" id="KW-1133">Transmembrane helix</keyword>
<dbReference type="AlphaFoldDB" id="A0AAE1U124"/>
<proteinExistence type="predicted"/>
<gene>
    <name evidence="2" type="ORF">Pmani_025545</name>
</gene>
<evidence type="ECO:0000313" key="2">
    <source>
        <dbReference type="EMBL" id="KAK4302360.1"/>
    </source>
</evidence>
<dbReference type="Proteomes" id="UP001292094">
    <property type="component" value="Unassembled WGS sequence"/>
</dbReference>